<feature type="region of interest" description="Disordered" evidence="1">
    <location>
        <begin position="1"/>
        <end position="70"/>
    </location>
</feature>
<proteinExistence type="predicted"/>
<protein>
    <submittedName>
        <fullName evidence="2">Uncharacterized protein</fullName>
    </submittedName>
</protein>
<feature type="compositionally biased region" description="Polar residues" evidence="1">
    <location>
        <begin position="140"/>
        <end position="150"/>
    </location>
</feature>
<name>A0AAD6Z3W5_9AGAR</name>
<comment type="caution">
    <text evidence="2">The sequence shown here is derived from an EMBL/GenBank/DDBJ whole genome shotgun (WGS) entry which is preliminary data.</text>
</comment>
<dbReference type="EMBL" id="JARIHO010000094">
    <property type="protein sequence ID" value="KAJ7306194.1"/>
    <property type="molecule type" value="Genomic_DNA"/>
</dbReference>
<evidence type="ECO:0000313" key="3">
    <source>
        <dbReference type="Proteomes" id="UP001218218"/>
    </source>
</evidence>
<organism evidence="2 3">
    <name type="scientific">Mycena albidolilacea</name>
    <dbReference type="NCBI Taxonomy" id="1033008"/>
    <lineage>
        <taxon>Eukaryota</taxon>
        <taxon>Fungi</taxon>
        <taxon>Dikarya</taxon>
        <taxon>Basidiomycota</taxon>
        <taxon>Agaricomycotina</taxon>
        <taxon>Agaricomycetes</taxon>
        <taxon>Agaricomycetidae</taxon>
        <taxon>Agaricales</taxon>
        <taxon>Marasmiineae</taxon>
        <taxon>Mycenaceae</taxon>
        <taxon>Mycena</taxon>
    </lineage>
</organism>
<feature type="compositionally biased region" description="Basic and acidic residues" evidence="1">
    <location>
        <begin position="33"/>
        <end position="49"/>
    </location>
</feature>
<dbReference type="AlphaFoldDB" id="A0AAD6Z3W5"/>
<evidence type="ECO:0000313" key="2">
    <source>
        <dbReference type="EMBL" id="KAJ7306194.1"/>
    </source>
</evidence>
<evidence type="ECO:0000256" key="1">
    <source>
        <dbReference type="SAM" id="MobiDB-lite"/>
    </source>
</evidence>
<reference evidence="2" key="1">
    <citation type="submission" date="2023-03" db="EMBL/GenBank/DDBJ databases">
        <title>Massive genome expansion in bonnet fungi (Mycena s.s.) driven by repeated elements and novel gene families across ecological guilds.</title>
        <authorList>
            <consortium name="Lawrence Berkeley National Laboratory"/>
            <person name="Harder C.B."/>
            <person name="Miyauchi S."/>
            <person name="Viragh M."/>
            <person name="Kuo A."/>
            <person name="Thoen E."/>
            <person name="Andreopoulos B."/>
            <person name="Lu D."/>
            <person name="Skrede I."/>
            <person name="Drula E."/>
            <person name="Henrissat B."/>
            <person name="Morin E."/>
            <person name="Kohler A."/>
            <person name="Barry K."/>
            <person name="LaButti K."/>
            <person name="Morin E."/>
            <person name="Salamov A."/>
            <person name="Lipzen A."/>
            <person name="Mereny Z."/>
            <person name="Hegedus B."/>
            <person name="Baldrian P."/>
            <person name="Stursova M."/>
            <person name="Weitz H."/>
            <person name="Taylor A."/>
            <person name="Grigoriev I.V."/>
            <person name="Nagy L.G."/>
            <person name="Martin F."/>
            <person name="Kauserud H."/>
        </authorList>
    </citation>
    <scope>NUCLEOTIDE SEQUENCE</scope>
    <source>
        <strain evidence="2">CBHHK002</strain>
    </source>
</reference>
<gene>
    <name evidence="2" type="ORF">DFH08DRAFT_824850</name>
</gene>
<accession>A0AAD6Z3W5</accession>
<dbReference type="Proteomes" id="UP001218218">
    <property type="component" value="Unassembled WGS sequence"/>
</dbReference>
<sequence>MPNAGGRVSVSRPPPPNIASTQHRIHPTSTSRRVREGVSGRGKDFEASRCGHGAAASAQEDGTGAPRAGEATRRILRWRTGTVGGAKIGGRSAERNRCRADSLRAEGAVQGRKVAGFENRTDLKPGSRRGVGESGVASGFATSTGNTPQMTDLSWLSPSRGMAVLGLQSQLPETIQNTVKHHGVQHEQGLIRRMASNSSRLTRRVRPASSSDLEWWGRGYASGQDSSGETWMMRRTRWSFATDTNETLDRGTSSHGMQVRFRETSPEHEVLLIWIWAHAATTF</sequence>
<keyword evidence="3" id="KW-1185">Reference proteome</keyword>
<feature type="region of interest" description="Disordered" evidence="1">
    <location>
        <begin position="120"/>
        <end position="150"/>
    </location>
</feature>